<gene>
    <name evidence="9" type="primary">copD</name>
    <name evidence="9" type="ORF">CO2235_MP60009</name>
    <name evidence="8" type="ORF">JTE92_10535</name>
</gene>
<feature type="transmembrane region" description="Helical" evidence="6">
    <location>
        <begin position="197"/>
        <end position="220"/>
    </location>
</feature>
<dbReference type="PANTHER" id="PTHR34820">
    <property type="entry name" value="INNER MEMBRANE PROTEIN YEBZ"/>
    <property type="match status" value="1"/>
</dbReference>
<reference evidence="9" key="1">
    <citation type="submission" date="2018-01" db="EMBL/GenBank/DDBJ databases">
        <authorList>
            <person name="Clerissi C."/>
        </authorList>
    </citation>
    <scope>NUCLEOTIDE SEQUENCE</scope>
    <source>
        <strain evidence="9">Cupriavidus oxalaticus LMG 2235</strain>
    </source>
</reference>
<feature type="transmembrane region" description="Helical" evidence="6">
    <location>
        <begin position="157"/>
        <end position="176"/>
    </location>
</feature>
<evidence type="ECO:0000256" key="5">
    <source>
        <dbReference type="ARBA" id="ARBA00023136"/>
    </source>
</evidence>
<feature type="transmembrane region" description="Helical" evidence="6">
    <location>
        <begin position="282"/>
        <end position="302"/>
    </location>
</feature>
<keyword evidence="4 6" id="KW-1133">Transmembrane helix</keyword>
<keyword evidence="10" id="KW-1185">Reference proteome</keyword>
<proteinExistence type="predicted"/>
<evidence type="ECO:0000256" key="6">
    <source>
        <dbReference type="SAM" id="Phobius"/>
    </source>
</evidence>
<evidence type="ECO:0000256" key="4">
    <source>
        <dbReference type="ARBA" id="ARBA00022989"/>
    </source>
</evidence>
<reference evidence="8 10" key="2">
    <citation type="submission" date="2021-02" db="EMBL/GenBank/DDBJ databases">
        <title>Complete Genome Sequence of Cupriavidus oxalaticus Strain Ox1, a Soil Oxalate-Degrading Species.</title>
        <authorList>
            <person name="Palmieri F."/>
            <person name="Udriet P."/>
            <person name="Deuasquier M."/>
            <person name="Beaudoing E."/>
            <person name="Johnson S.L."/>
            <person name="Davenport K.W."/>
            <person name="Chain P.S."/>
            <person name="Bindschedler S."/>
            <person name="Junier P."/>
        </authorList>
    </citation>
    <scope>NUCLEOTIDE SEQUENCE [LARGE SCALE GENOMIC DNA]</scope>
    <source>
        <strain evidence="8 10">Ox1</strain>
    </source>
</reference>
<name>A0A375GLP0_9BURK</name>
<dbReference type="Proteomes" id="UP000623307">
    <property type="component" value="Chromosome 1"/>
</dbReference>
<dbReference type="InterPro" id="IPR047689">
    <property type="entry name" value="CopD"/>
</dbReference>
<dbReference type="InterPro" id="IPR032694">
    <property type="entry name" value="CopC/D"/>
</dbReference>
<feature type="transmembrane region" description="Helical" evidence="6">
    <location>
        <begin position="6"/>
        <end position="25"/>
    </location>
</feature>
<dbReference type="PANTHER" id="PTHR34820:SF4">
    <property type="entry name" value="INNER MEMBRANE PROTEIN YEBZ"/>
    <property type="match status" value="1"/>
</dbReference>
<feature type="transmembrane region" description="Helical" evidence="6">
    <location>
        <begin position="86"/>
        <end position="111"/>
    </location>
</feature>
<feature type="transmembrane region" description="Helical" evidence="6">
    <location>
        <begin position="232"/>
        <end position="253"/>
    </location>
</feature>
<dbReference type="OrthoDB" id="6053803at2"/>
<dbReference type="Pfam" id="PF05425">
    <property type="entry name" value="CopD"/>
    <property type="match status" value="1"/>
</dbReference>
<protein>
    <submittedName>
        <fullName evidence="8">Copper homeostasis membrane protein CopD</fullName>
    </submittedName>
    <submittedName>
        <fullName evidence="9">Copper resistance protein D</fullName>
    </submittedName>
</protein>
<evidence type="ECO:0000256" key="2">
    <source>
        <dbReference type="ARBA" id="ARBA00022475"/>
    </source>
</evidence>
<evidence type="ECO:0000313" key="9">
    <source>
        <dbReference type="EMBL" id="SPC21605.1"/>
    </source>
</evidence>
<dbReference type="EMBL" id="OGUS01000141">
    <property type="protein sequence ID" value="SPC21605.1"/>
    <property type="molecule type" value="Genomic_DNA"/>
</dbReference>
<dbReference type="RefSeq" id="WP_063237315.1">
    <property type="nucleotide sequence ID" value="NZ_CP069809.1"/>
</dbReference>
<sequence>MDWLAVALRLALYVVLGLAFGLPLFCLTGLRRDEHGARFAAQCRAIALGCALAGAVLSLAALVVMARTMSGAASYAALDRDVFGMIVTGTAYGMAWSVRVAALVLCLPAVLALRARPVAQAVLLATLSAAALASLPWGGHGAMSEGLGHYVHLAADTAHLLAAGAWAGALAAFVLLSRARPRSDAAALSLLSRTANGFARLGTGIVVTLVLTGALNYGFVVGAGLRDFPLTAYGGLLAAKLALFMSMLALAAANRFRHAPRLAQALRAGQPALAARALRRSVALEAAAGSAVLALVAALGMLSPAMS</sequence>
<evidence type="ECO:0000313" key="8">
    <source>
        <dbReference type="EMBL" id="QRQ91056.1"/>
    </source>
</evidence>
<evidence type="ECO:0000256" key="1">
    <source>
        <dbReference type="ARBA" id="ARBA00004651"/>
    </source>
</evidence>
<evidence type="ECO:0000259" key="7">
    <source>
        <dbReference type="Pfam" id="PF05425"/>
    </source>
</evidence>
<evidence type="ECO:0000256" key="3">
    <source>
        <dbReference type="ARBA" id="ARBA00022692"/>
    </source>
</evidence>
<dbReference type="InterPro" id="IPR008457">
    <property type="entry name" value="Cu-R_CopD_dom"/>
</dbReference>
<keyword evidence="5 6" id="KW-0472">Membrane</keyword>
<dbReference type="GO" id="GO:0006825">
    <property type="term" value="P:copper ion transport"/>
    <property type="evidence" value="ECO:0007669"/>
    <property type="project" value="InterPro"/>
</dbReference>
<accession>A0A375GLP0</accession>
<dbReference type="AlphaFoldDB" id="A0A375GLP0"/>
<comment type="subcellular location">
    <subcellularLocation>
        <location evidence="1">Cell membrane</location>
        <topology evidence="1">Multi-pass membrane protein</topology>
    </subcellularLocation>
</comment>
<dbReference type="Proteomes" id="UP000256862">
    <property type="component" value="Plasmid CO2235_mp"/>
</dbReference>
<dbReference type="GO" id="GO:0005886">
    <property type="term" value="C:plasma membrane"/>
    <property type="evidence" value="ECO:0007669"/>
    <property type="project" value="UniProtKB-SubCell"/>
</dbReference>
<keyword evidence="2" id="KW-1003">Cell membrane</keyword>
<feature type="transmembrane region" description="Helical" evidence="6">
    <location>
        <begin position="45"/>
        <end position="66"/>
    </location>
</feature>
<evidence type="ECO:0000313" key="10">
    <source>
        <dbReference type="Proteomes" id="UP000623307"/>
    </source>
</evidence>
<feature type="transmembrane region" description="Helical" evidence="6">
    <location>
        <begin position="118"/>
        <end position="137"/>
    </location>
</feature>
<organism evidence="9">
    <name type="scientific">Cupriavidus oxalaticus</name>
    <dbReference type="NCBI Taxonomy" id="96344"/>
    <lineage>
        <taxon>Bacteria</taxon>
        <taxon>Pseudomonadati</taxon>
        <taxon>Pseudomonadota</taxon>
        <taxon>Betaproteobacteria</taxon>
        <taxon>Burkholderiales</taxon>
        <taxon>Burkholderiaceae</taxon>
        <taxon>Cupriavidus</taxon>
    </lineage>
</organism>
<dbReference type="EMBL" id="CP069811">
    <property type="protein sequence ID" value="QRQ91056.1"/>
    <property type="molecule type" value="Genomic_DNA"/>
</dbReference>
<dbReference type="NCBIfam" id="NF033808">
    <property type="entry name" value="copper_CopD"/>
    <property type="match status" value="1"/>
</dbReference>
<feature type="domain" description="Copper resistance protein D" evidence="7">
    <location>
        <begin position="193"/>
        <end position="299"/>
    </location>
</feature>
<dbReference type="GeneID" id="303489963"/>
<keyword evidence="3 6" id="KW-0812">Transmembrane</keyword>